<comment type="caution">
    <text evidence="1">The sequence shown here is derived from an EMBL/GenBank/DDBJ whole genome shotgun (WGS) entry which is preliminary data.</text>
</comment>
<evidence type="ECO:0000313" key="1">
    <source>
        <dbReference type="EMBL" id="KAJ1204121.1"/>
    </source>
</evidence>
<protein>
    <submittedName>
        <fullName evidence="1">Uncharacterized protein</fullName>
    </submittedName>
</protein>
<dbReference type="AlphaFoldDB" id="A0AAV7VU78"/>
<reference evidence="1" key="1">
    <citation type="journal article" date="2022" name="bioRxiv">
        <title>Sequencing and chromosome-scale assembly of the giantPleurodeles waltlgenome.</title>
        <authorList>
            <person name="Brown T."/>
            <person name="Elewa A."/>
            <person name="Iarovenko S."/>
            <person name="Subramanian E."/>
            <person name="Araus A.J."/>
            <person name="Petzold A."/>
            <person name="Susuki M."/>
            <person name="Suzuki K.-i.T."/>
            <person name="Hayashi T."/>
            <person name="Toyoda A."/>
            <person name="Oliveira C."/>
            <person name="Osipova E."/>
            <person name="Leigh N.D."/>
            <person name="Simon A."/>
            <person name="Yun M.H."/>
        </authorList>
    </citation>
    <scope>NUCLEOTIDE SEQUENCE</scope>
    <source>
        <strain evidence="1">20211129_DDA</strain>
        <tissue evidence="1">Liver</tissue>
    </source>
</reference>
<accession>A0AAV7VU78</accession>
<proteinExistence type="predicted"/>
<sequence>MVWGGDVGDGNLGSGDPLLSTRTSEGVTLQNMLQAITDSGEACETKINTLVTDLGVLCDYHKCLVERVTTSERDTSDLTPALTSANEPLTNLEVKVQTLEIRAEDAENRTSWNIISIV</sequence>
<organism evidence="1 2">
    <name type="scientific">Pleurodeles waltl</name>
    <name type="common">Iberian ribbed newt</name>
    <dbReference type="NCBI Taxonomy" id="8319"/>
    <lineage>
        <taxon>Eukaryota</taxon>
        <taxon>Metazoa</taxon>
        <taxon>Chordata</taxon>
        <taxon>Craniata</taxon>
        <taxon>Vertebrata</taxon>
        <taxon>Euteleostomi</taxon>
        <taxon>Amphibia</taxon>
        <taxon>Batrachia</taxon>
        <taxon>Caudata</taxon>
        <taxon>Salamandroidea</taxon>
        <taxon>Salamandridae</taxon>
        <taxon>Pleurodelinae</taxon>
        <taxon>Pleurodeles</taxon>
    </lineage>
</organism>
<dbReference type="EMBL" id="JANPWB010000003">
    <property type="protein sequence ID" value="KAJ1204121.1"/>
    <property type="molecule type" value="Genomic_DNA"/>
</dbReference>
<evidence type="ECO:0000313" key="2">
    <source>
        <dbReference type="Proteomes" id="UP001066276"/>
    </source>
</evidence>
<dbReference type="Proteomes" id="UP001066276">
    <property type="component" value="Chromosome 2_1"/>
</dbReference>
<name>A0AAV7VU78_PLEWA</name>
<gene>
    <name evidence="1" type="ORF">NDU88_007902</name>
</gene>
<keyword evidence="2" id="KW-1185">Reference proteome</keyword>